<dbReference type="Proteomes" id="UP000218267">
    <property type="component" value="Chromosome"/>
</dbReference>
<evidence type="ECO:0000256" key="2">
    <source>
        <dbReference type="ARBA" id="ARBA00022490"/>
    </source>
</evidence>
<dbReference type="InterPro" id="IPR004446">
    <property type="entry name" value="Heptose_bisP_phosphatase"/>
</dbReference>
<dbReference type="SUPFAM" id="SSF56784">
    <property type="entry name" value="HAD-like"/>
    <property type="match status" value="1"/>
</dbReference>
<accession>A0A1Y1CGL1</accession>
<comment type="similarity">
    <text evidence="7">Belongs to the gmhB family.</text>
</comment>
<keyword evidence="4 7" id="KW-0378">Hydrolase</keyword>
<dbReference type="EMBL" id="AP018042">
    <property type="protein sequence ID" value="BAX79420.1"/>
    <property type="molecule type" value="Genomic_DNA"/>
</dbReference>
<keyword evidence="10" id="KW-0862">Zinc</keyword>
<dbReference type="PANTHER" id="PTHR42891:SF1">
    <property type="entry name" value="D-GLYCERO-BETA-D-MANNO-HEPTOSE-1,7-BISPHOSPHATE 7-PHOSPHATASE"/>
    <property type="match status" value="1"/>
</dbReference>
<feature type="site" description="Contributes to substrate recognition" evidence="9">
    <location>
        <position position="103"/>
    </location>
</feature>
<gene>
    <name evidence="11" type="ORF">ALGA_1034</name>
</gene>
<protein>
    <recommendedName>
        <fullName evidence="6 7">D,D-heptose 1,7-bisphosphate phosphatase</fullName>
        <ecNumber evidence="7">3.1.3.-</ecNumber>
    </recommendedName>
</protein>
<keyword evidence="5 7" id="KW-0119">Carbohydrate metabolism</keyword>
<feature type="binding site" evidence="10">
    <location>
        <position position="10"/>
    </location>
    <ligand>
        <name>Mg(2+)</name>
        <dbReference type="ChEBI" id="CHEBI:18420"/>
    </ligand>
</feature>
<feature type="binding site" evidence="10">
    <location>
        <position position="100"/>
    </location>
    <ligand>
        <name>Zn(2+)</name>
        <dbReference type="ChEBI" id="CHEBI:29105"/>
    </ligand>
</feature>
<feature type="binding site" evidence="10">
    <location>
        <position position="102"/>
    </location>
    <ligand>
        <name>Zn(2+)</name>
        <dbReference type="ChEBI" id="CHEBI:29105"/>
    </ligand>
</feature>
<dbReference type="InterPro" id="IPR006549">
    <property type="entry name" value="HAD-SF_hydro_IIIA"/>
</dbReference>
<proteinExistence type="inferred from homology"/>
<dbReference type="NCBIfam" id="TIGR01656">
    <property type="entry name" value="Histidinol-ppas"/>
    <property type="match status" value="1"/>
</dbReference>
<dbReference type="PIRSF" id="PIRSF004682">
    <property type="entry name" value="GmhB"/>
    <property type="match status" value="1"/>
</dbReference>
<dbReference type="RefSeq" id="WP_096428326.1">
    <property type="nucleotide sequence ID" value="NZ_AP018042.1"/>
</dbReference>
<dbReference type="InterPro" id="IPR006543">
    <property type="entry name" value="Histidinol-phos"/>
</dbReference>
<sequence>MQKALFLDRDGVINSDEGHYYIYKIEDFKINEGIIPSLKKITEAGYLLFIVTNQGGIAKGIYSESDVEMVHDHLLSILEKENIHIEQIYFCPHHESVAACDCRKPNPYFIKKAIIDYNIDSTKSYMIGDSPRDIQAAEAAGIKGIKIQSNENISVYCDQIVKGEI</sequence>
<evidence type="ECO:0000256" key="1">
    <source>
        <dbReference type="ARBA" id="ARBA00004496"/>
    </source>
</evidence>
<evidence type="ECO:0000256" key="10">
    <source>
        <dbReference type="PIRSR" id="PIRSR004682-4"/>
    </source>
</evidence>
<dbReference type="GO" id="GO:0005737">
    <property type="term" value="C:cytoplasm"/>
    <property type="evidence" value="ECO:0007669"/>
    <property type="project" value="UniProtKB-SubCell"/>
</dbReference>
<dbReference type="PANTHER" id="PTHR42891">
    <property type="entry name" value="D-GLYCERO-BETA-D-MANNO-HEPTOSE-1,7-BISPHOSPHATE 7-PHOSPHATASE"/>
    <property type="match status" value="1"/>
</dbReference>
<dbReference type="CDD" id="cd07503">
    <property type="entry name" value="HAD_HisB-N"/>
    <property type="match status" value="1"/>
</dbReference>
<dbReference type="InterPro" id="IPR023214">
    <property type="entry name" value="HAD_sf"/>
</dbReference>
<feature type="binding site" evidence="10">
    <location>
        <position position="129"/>
    </location>
    <ligand>
        <name>Mg(2+)</name>
        <dbReference type="ChEBI" id="CHEBI:18420"/>
    </ligand>
</feature>
<evidence type="ECO:0000256" key="3">
    <source>
        <dbReference type="ARBA" id="ARBA00022723"/>
    </source>
</evidence>
<dbReference type="OrthoDB" id="9803871at2"/>
<evidence type="ECO:0000256" key="4">
    <source>
        <dbReference type="ARBA" id="ARBA00022801"/>
    </source>
</evidence>
<evidence type="ECO:0000256" key="9">
    <source>
        <dbReference type="PIRSR" id="PIRSR004682-3"/>
    </source>
</evidence>
<feature type="site" description="Stabilizes the phosphoryl group" evidence="9">
    <location>
        <position position="52"/>
    </location>
</feature>
<evidence type="ECO:0000256" key="7">
    <source>
        <dbReference type="PIRNR" id="PIRNR004682"/>
    </source>
</evidence>
<feature type="site" description="Stabilizes the phosphoryl group" evidence="9">
    <location>
        <position position="104"/>
    </location>
</feature>
<feature type="binding site" evidence="10">
    <location>
        <position position="91"/>
    </location>
    <ligand>
        <name>Zn(2+)</name>
        <dbReference type="ChEBI" id="CHEBI:29105"/>
    </ligand>
</feature>
<evidence type="ECO:0000256" key="8">
    <source>
        <dbReference type="PIRSR" id="PIRSR004682-1"/>
    </source>
</evidence>
<dbReference type="GO" id="GO:0005975">
    <property type="term" value="P:carbohydrate metabolic process"/>
    <property type="evidence" value="ECO:0007669"/>
    <property type="project" value="InterPro"/>
</dbReference>
<dbReference type="GO" id="GO:0046872">
    <property type="term" value="F:metal ion binding"/>
    <property type="evidence" value="ECO:0007669"/>
    <property type="project" value="UniProtKB-KW"/>
</dbReference>
<evidence type="ECO:0000256" key="6">
    <source>
        <dbReference type="ARBA" id="ARBA00031828"/>
    </source>
</evidence>
<name>A0A1Y1CGL1_9BACT</name>
<feature type="active site" description="Nucleophile" evidence="8">
    <location>
        <position position="8"/>
    </location>
</feature>
<dbReference type="NCBIfam" id="TIGR01662">
    <property type="entry name" value="HAD-SF-IIIA"/>
    <property type="match status" value="1"/>
</dbReference>
<comment type="cofactor">
    <cofactor evidence="10">
        <name>Zn(2+)</name>
        <dbReference type="ChEBI" id="CHEBI:29105"/>
    </cofactor>
</comment>
<dbReference type="EC" id="3.1.3.-" evidence="7"/>
<reference evidence="12" key="2">
    <citation type="journal article" date="2020" name="Antonie Van Leeuwenhoek">
        <title>Labilibaculum antarcticum sp. nov., a novel facultative anaerobic, psychrotorelant bacterium isolated from marine sediment of Antarctica.</title>
        <authorList>
            <person name="Watanabe M."/>
            <person name="Kojima H."/>
            <person name="Fukui M."/>
        </authorList>
    </citation>
    <scope>NUCLEOTIDE SEQUENCE [LARGE SCALE GENOMIC DNA]</scope>
    <source>
        <strain evidence="12">SPP2</strain>
    </source>
</reference>
<evidence type="ECO:0000256" key="5">
    <source>
        <dbReference type="ARBA" id="ARBA00023277"/>
    </source>
</evidence>
<evidence type="ECO:0000313" key="11">
    <source>
        <dbReference type="EMBL" id="BAX79420.1"/>
    </source>
</evidence>
<dbReference type="GO" id="GO:0016791">
    <property type="term" value="F:phosphatase activity"/>
    <property type="evidence" value="ECO:0007669"/>
    <property type="project" value="InterPro"/>
</dbReference>
<dbReference type="AlphaFoldDB" id="A0A1Y1CGL1"/>
<dbReference type="Pfam" id="PF13242">
    <property type="entry name" value="Hydrolase_like"/>
    <property type="match status" value="1"/>
</dbReference>
<keyword evidence="2 7" id="KW-0963">Cytoplasm</keyword>
<feature type="binding site" evidence="10">
    <location>
        <position position="93"/>
    </location>
    <ligand>
        <name>Zn(2+)</name>
        <dbReference type="ChEBI" id="CHEBI:29105"/>
    </ligand>
</feature>
<organism evidence="11 12">
    <name type="scientific">Labilibaculum antarcticum</name>
    <dbReference type="NCBI Taxonomy" id="1717717"/>
    <lineage>
        <taxon>Bacteria</taxon>
        <taxon>Pseudomonadati</taxon>
        <taxon>Bacteroidota</taxon>
        <taxon>Bacteroidia</taxon>
        <taxon>Marinilabiliales</taxon>
        <taxon>Marinifilaceae</taxon>
        <taxon>Labilibaculum</taxon>
    </lineage>
</organism>
<comment type="cofactor">
    <cofactor evidence="10">
        <name>Mg(2+)</name>
        <dbReference type="ChEBI" id="CHEBI:18420"/>
    </cofactor>
</comment>
<dbReference type="KEGG" id="mbas:ALGA_1034"/>
<dbReference type="Gene3D" id="3.40.50.1000">
    <property type="entry name" value="HAD superfamily/HAD-like"/>
    <property type="match status" value="1"/>
</dbReference>
<dbReference type="InterPro" id="IPR036412">
    <property type="entry name" value="HAD-like_sf"/>
</dbReference>
<keyword evidence="10" id="KW-0460">Magnesium</keyword>
<keyword evidence="12" id="KW-1185">Reference proteome</keyword>
<keyword evidence="3 10" id="KW-0479">Metal-binding</keyword>
<reference evidence="11 12" key="1">
    <citation type="journal article" date="2018" name="Mar. Genomics">
        <title>Complete genome sequence of Marinifilaceae bacterium strain SPP2, isolated from the Antarctic marine sediment.</title>
        <authorList>
            <person name="Watanabe M."/>
            <person name="Kojima H."/>
            <person name="Fukui M."/>
        </authorList>
    </citation>
    <scope>NUCLEOTIDE SEQUENCE [LARGE SCALE GENOMIC DNA]</scope>
    <source>
        <strain evidence="11 12">SPP2</strain>
    </source>
</reference>
<feature type="active site" description="Proton donor" evidence="8">
    <location>
        <position position="10"/>
    </location>
</feature>
<evidence type="ECO:0000313" key="12">
    <source>
        <dbReference type="Proteomes" id="UP000218267"/>
    </source>
</evidence>
<feature type="binding site" evidence="10">
    <location>
        <position position="8"/>
    </location>
    <ligand>
        <name>Mg(2+)</name>
        <dbReference type="ChEBI" id="CHEBI:18420"/>
    </ligand>
</feature>
<comment type="subcellular location">
    <subcellularLocation>
        <location evidence="1 7">Cytoplasm</location>
    </subcellularLocation>
</comment>